<comment type="caution">
    <text evidence="2">The sequence shown here is derived from an EMBL/GenBank/DDBJ whole genome shotgun (WGS) entry which is preliminary data.</text>
</comment>
<sequence length="130" mass="14241">MTQPATPPAAPAYLPAIRLLNTPDDGCTFETGRLPTKTHLAVGYCFAETTIGNEHRPHAAPRTQYVVTLRGKLRFTVSSGDTFIVEPGVILIAKDVRGPGHTWDLIEGDVWERLYLPFAPDADDHFIADA</sequence>
<keyword evidence="3" id="KW-1185">Reference proteome</keyword>
<dbReference type="InterPro" id="IPR014710">
    <property type="entry name" value="RmlC-like_jellyroll"/>
</dbReference>
<dbReference type="RefSeq" id="WP_208178436.1">
    <property type="nucleotide sequence ID" value="NZ_JAGETZ010000019.1"/>
</dbReference>
<evidence type="ECO:0000313" key="2">
    <source>
        <dbReference type="EMBL" id="MBO2012699.1"/>
    </source>
</evidence>
<gene>
    <name evidence="2" type="ORF">J4E00_26800</name>
</gene>
<proteinExistence type="predicted"/>
<dbReference type="InterPro" id="IPR037923">
    <property type="entry name" value="HTH-like"/>
</dbReference>
<dbReference type="Proteomes" id="UP000664369">
    <property type="component" value="Unassembled WGS sequence"/>
</dbReference>
<organism evidence="2 3">
    <name type="scientific">Hymenobacter negativus</name>
    <dbReference type="NCBI Taxonomy" id="2795026"/>
    <lineage>
        <taxon>Bacteria</taxon>
        <taxon>Pseudomonadati</taxon>
        <taxon>Bacteroidota</taxon>
        <taxon>Cytophagia</taxon>
        <taxon>Cytophagales</taxon>
        <taxon>Hymenobacteraceae</taxon>
        <taxon>Hymenobacter</taxon>
    </lineage>
</organism>
<evidence type="ECO:0008006" key="4">
    <source>
        <dbReference type="Google" id="ProtNLM"/>
    </source>
</evidence>
<keyword evidence="1" id="KW-0238">DNA-binding</keyword>
<evidence type="ECO:0000313" key="3">
    <source>
        <dbReference type="Proteomes" id="UP000664369"/>
    </source>
</evidence>
<evidence type="ECO:0000256" key="1">
    <source>
        <dbReference type="ARBA" id="ARBA00023125"/>
    </source>
</evidence>
<dbReference type="Gene3D" id="2.60.120.10">
    <property type="entry name" value="Jelly Rolls"/>
    <property type="match status" value="1"/>
</dbReference>
<dbReference type="SUPFAM" id="SSF51215">
    <property type="entry name" value="Regulatory protein AraC"/>
    <property type="match status" value="1"/>
</dbReference>
<accession>A0ABS3QPL2</accession>
<reference evidence="2 3" key="1">
    <citation type="submission" date="2021-03" db="EMBL/GenBank/DDBJ databases">
        <authorList>
            <person name="Kim M.K."/>
        </authorList>
    </citation>
    <scope>NUCLEOTIDE SEQUENCE [LARGE SCALE GENOMIC DNA]</scope>
    <source>
        <strain evidence="2 3">BT442</strain>
    </source>
</reference>
<protein>
    <recommendedName>
        <fullName evidence="4">Cupin domain-containing protein</fullName>
    </recommendedName>
</protein>
<name>A0ABS3QPL2_9BACT</name>
<dbReference type="EMBL" id="JAGETZ010000019">
    <property type="protein sequence ID" value="MBO2012699.1"/>
    <property type="molecule type" value="Genomic_DNA"/>
</dbReference>